<accession>W1WYL6</accession>
<evidence type="ECO:0000313" key="2">
    <source>
        <dbReference type="Proteomes" id="UP000018853"/>
    </source>
</evidence>
<sequence length="26" mass="3037">MSDQQQPPVYKIALGIEYDGSKYYGW</sequence>
<name>W1WYL6_ECOLX</name>
<comment type="caution">
    <text evidence="1">The sequence shown here is derived from an EMBL/GenBank/DDBJ whole genome shotgun (WGS) entry which is preliminary data.</text>
</comment>
<feature type="non-terminal residue" evidence="1">
    <location>
        <position position="26"/>
    </location>
</feature>
<evidence type="ECO:0008006" key="3">
    <source>
        <dbReference type="Google" id="ProtNLM"/>
    </source>
</evidence>
<proteinExistence type="predicted"/>
<reference evidence="1 2" key="1">
    <citation type="submission" date="2013-12" db="EMBL/GenBank/DDBJ databases">
        <title>A Varibaculum cambriense genome reconstructed from a premature infant gut community with otherwise low bacterial novelty that shifts toward anaerobic metabolism during the third week of life.</title>
        <authorList>
            <person name="Brown C.T."/>
            <person name="Sharon I."/>
            <person name="Thomas B.C."/>
            <person name="Castelle C.J."/>
            <person name="Morowitz M.J."/>
            <person name="Banfield J.F."/>
        </authorList>
    </citation>
    <scope>NUCLEOTIDE SEQUENCE [LARGE SCALE GENOMIC DNA]</scope>
    <source>
        <strain evidence="2">DORA_A_5_14_21</strain>
    </source>
</reference>
<protein>
    <recommendedName>
        <fullName evidence="3">tRNA pseudouridine synthase A</fullName>
    </recommendedName>
</protein>
<gene>
    <name evidence="1" type="ORF">Q609_ECAC01664G0006</name>
</gene>
<dbReference type="Proteomes" id="UP000018853">
    <property type="component" value="Unassembled WGS sequence"/>
</dbReference>
<dbReference type="AlphaFoldDB" id="W1WYL6"/>
<dbReference type="EMBL" id="AZLZ01001664">
    <property type="protein sequence ID" value="ETJ22175.1"/>
    <property type="molecule type" value="Genomic_DNA"/>
</dbReference>
<organism evidence="1 2">
    <name type="scientific">Escherichia coli DORA_A_5_14_21</name>
    <dbReference type="NCBI Taxonomy" id="1403943"/>
    <lineage>
        <taxon>Bacteria</taxon>
        <taxon>Pseudomonadati</taxon>
        <taxon>Pseudomonadota</taxon>
        <taxon>Gammaproteobacteria</taxon>
        <taxon>Enterobacterales</taxon>
        <taxon>Enterobacteriaceae</taxon>
        <taxon>Escherichia</taxon>
    </lineage>
</organism>
<evidence type="ECO:0000313" key="1">
    <source>
        <dbReference type="EMBL" id="ETJ22175.1"/>
    </source>
</evidence>